<proteinExistence type="predicted"/>
<name>A0A0D4BYR2_9MICC</name>
<dbReference type="PANTHER" id="PTHR47506:SF1">
    <property type="entry name" value="HTH-TYPE TRANSCRIPTIONAL REGULATOR YJDC"/>
    <property type="match status" value="1"/>
</dbReference>
<dbReference type="SUPFAM" id="SSF48498">
    <property type="entry name" value="Tetracyclin repressor-like, C-terminal domain"/>
    <property type="match status" value="1"/>
</dbReference>
<evidence type="ECO:0000313" key="6">
    <source>
        <dbReference type="EMBL" id="AJT41478.1"/>
    </source>
</evidence>
<reference evidence="6 7" key="1">
    <citation type="journal article" date="2015" name="Genome Announc.">
        <title>Complete Genome Sequencing of Protease-Producing Novel Arthrobacter sp. Strain IHBB 11108 Using PacBio Single-Molecule Real-Time Sequencing Technology.</title>
        <authorList>
            <person name="Kiran S."/>
            <person name="Swarnkar M.K."/>
            <person name="Pal M."/>
            <person name="Thakur R."/>
            <person name="Tewari R."/>
            <person name="Singh A.K."/>
            <person name="Gulati A."/>
        </authorList>
    </citation>
    <scope>NUCLEOTIDE SEQUENCE [LARGE SCALE GENOMIC DNA]</scope>
    <source>
        <strain evidence="6 7">IHBB 11108</strain>
    </source>
</reference>
<keyword evidence="7" id="KW-1185">Reference proteome</keyword>
<keyword evidence="3" id="KW-0804">Transcription</keyword>
<evidence type="ECO:0008006" key="8">
    <source>
        <dbReference type="Google" id="ProtNLM"/>
    </source>
</evidence>
<dbReference type="OrthoDB" id="9805134at2"/>
<dbReference type="KEGG" id="ari:UM93_08025"/>
<dbReference type="Gene3D" id="1.10.357.10">
    <property type="entry name" value="Tetracycline Repressor, domain 2"/>
    <property type="match status" value="1"/>
</dbReference>
<gene>
    <name evidence="6" type="ORF">UM93_08025</name>
</gene>
<evidence type="ECO:0000256" key="3">
    <source>
        <dbReference type="ARBA" id="ARBA00023163"/>
    </source>
</evidence>
<dbReference type="EMBL" id="CP011005">
    <property type="protein sequence ID" value="AJT41478.1"/>
    <property type="molecule type" value="Genomic_DNA"/>
</dbReference>
<keyword evidence="1" id="KW-0805">Transcription regulation</keyword>
<keyword evidence="2" id="KW-0238">DNA-binding</keyword>
<evidence type="ECO:0000259" key="4">
    <source>
        <dbReference type="Pfam" id="PF00440"/>
    </source>
</evidence>
<dbReference type="InterPro" id="IPR011075">
    <property type="entry name" value="TetR_C"/>
</dbReference>
<dbReference type="PATRIC" id="fig|1618207.4.peg.1623"/>
<evidence type="ECO:0000313" key="7">
    <source>
        <dbReference type="Proteomes" id="UP000061839"/>
    </source>
</evidence>
<dbReference type="InterPro" id="IPR009057">
    <property type="entry name" value="Homeodomain-like_sf"/>
</dbReference>
<feature type="domain" description="HTH tetR-type" evidence="4">
    <location>
        <begin position="19"/>
        <end position="52"/>
    </location>
</feature>
<dbReference type="InterPro" id="IPR036271">
    <property type="entry name" value="Tet_transcr_reg_TetR-rel_C_sf"/>
</dbReference>
<feature type="domain" description="Tetracyclin repressor-like C-terminal" evidence="5">
    <location>
        <begin position="82"/>
        <end position="186"/>
    </location>
</feature>
<dbReference type="RefSeq" id="WP_045074879.1">
    <property type="nucleotide sequence ID" value="NZ_CP011005.1"/>
</dbReference>
<evidence type="ECO:0000259" key="5">
    <source>
        <dbReference type="Pfam" id="PF16925"/>
    </source>
</evidence>
<dbReference type="Gene3D" id="1.10.10.60">
    <property type="entry name" value="Homeodomain-like"/>
    <property type="match status" value="1"/>
</dbReference>
<dbReference type="SUPFAM" id="SSF46689">
    <property type="entry name" value="Homeodomain-like"/>
    <property type="match status" value="1"/>
</dbReference>
<dbReference type="Proteomes" id="UP000061839">
    <property type="component" value="Chromosome"/>
</dbReference>
<dbReference type="AlphaFoldDB" id="A0A0D4BYR2"/>
<evidence type="ECO:0000256" key="2">
    <source>
        <dbReference type="ARBA" id="ARBA00023125"/>
    </source>
</evidence>
<protein>
    <recommendedName>
        <fullName evidence="8">TetR family transcriptional regulator</fullName>
    </recommendedName>
</protein>
<sequence length="192" mass="21280">MPRPKKFDADLVSDQVLDEFWTNSFSGTSTDDLCQRTGLSRSSLYNAFSNKSGAYRHALDHYGKLKDAQRSPYAEYGSTGREALTALLHDVITGQLAEADRRTCLVLHACVEIGTKEADIAELTRENLAVFEDLICSIVERGQADGSLRNSQPPRELARLVHAVLNGLQVHQRVAETDENTRSTINTVMTLL</sequence>
<dbReference type="Pfam" id="PF00440">
    <property type="entry name" value="TetR_N"/>
    <property type="match status" value="1"/>
</dbReference>
<dbReference type="GO" id="GO:0003677">
    <property type="term" value="F:DNA binding"/>
    <property type="evidence" value="ECO:0007669"/>
    <property type="project" value="UniProtKB-KW"/>
</dbReference>
<accession>A0A0D4BYR2</accession>
<dbReference type="InterPro" id="IPR001647">
    <property type="entry name" value="HTH_TetR"/>
</dbReference>
<dbReference type="HOGENOM" id="CLU_069356_28_0_11"/>
<evidence type="ECO:0000256" key="1">
    <source>
        <dbReference type="ARBA" id="ARBA00023015"/>
    </source>
</evidence>
<organism evidence="6 7">
    <name type="scientific">Psychromicrobium lacuslunae</name>
    <dbReference type="NCBI Taxonomy" id="1618207"/>
    <lineage>
        <taxon>Bacteria</taxon>
        <taxon>Bacillati</taxon>
        <taxon>Actinomycetota</taxon>
        <taxon>Actinomycetes</taxon>
        <taxon>Micrococcales</taxon>
        <taxon>Micrococcaceae</taxon>
        <taxon>Psychromicrobium</taxon>
    </lineage>
</organism>
<dbReference type="PANTHER" id="PTHR47506">
    <property type="entry name" value="TRANSCRIPTIONAL REGULATORY PROTEIN"/>
    <property type="match status" value="1"/>
</dbReference>
<dbReference type="Pfam" id="PF16925">
    <property type="entry name" value="TetR_C_13"/>
    <property type="match status" value="1"/>
</dbReference>
<dbReference type="STRING" id="1618207.UM93_08025"/>